<dbReference type="Proteomes" id="UP000253490">
    <property type="component" value="Unassembled WGS sequence"/>
</dbReference>
<accession>A0A366I3E8</accession>
<dbReference type="EMBL" id="QNRX01000015">
    <property type="protein sequence ID" value="RBP61065.1"/>
    <property type="molecule type" value="Genomic_DNA"/>
</dbReference>
<reference evidence="2 3" key="1">
    <citation type="submission" date="2018-06" db="EMBL/GenBank/DDBJ databases">
        <title>Genomic Encyclopedia of Type Strains, Phase IV (KMG-IV): sequencing the most valuable type-strain genomes for metagenomic binning, comparative biology and taxonomic classification.</title>
        <authorList>
            <person name="Goeker M."/>
        </authorList>
    </citation>
    <scope>NUCLEOTIDE SEQUENCE [LARGE SCALE GENOMIC DNA]</scope>
    <source>
        <strain evidence="2 3">DSM 22112</strain>
    </source>
</reference>
<gene>
    <name evidence="2" type="ORF">DES36_11564</name>
</gene>
<comment type="caution">
    <text evidence="2">The sequence shown here is derived from an EMBL/GenBank/DDBJ whole genome shotgun (WGS) entry which is preliminary data.</text>
</comment>
<dbReference type="RefSeq" id="WP_113921277.1">
    <property type="nucleotide sequence ID" value="NZ_RXYD01000001.1"/>
</dbReference>
<dbReference type="OrthoDB" id="1906683at2"/>
<feature type="chain" id="PRO_5017033978" evidence="1">
    <location>
        <begin position="24"/>
        <end position="157"/>
    </location>
</feature>
<organism evidence="2 3">
    <name type="scientific">Alkalibaculum bacchi</name>
    <dbReference type="NCBI Taxonomy" id="645887"/>
    <lineage>
        <taxon>Bacteria</taxon>
        <taxon>Bacillati</taxon>
        <taxon>Bacillota</taxon>
        <taxon>Clostridia</taxon>
        <taxon>Eubacteriales</taxon>
        <taxon>Eubacteriaceae</taxon>
        <taxon>Alkalibaculum</taxon>
    </lineage>
</organism>
<evidence type="ECO:0000313" key="3">
    <source>
        <dbReference type="Proteomes" id="UP000253490"/>
    </source>
</evidence>
<evidence type="ECO:0000313" key="2">
    <source>
        <dbReference type="EMBL" id="RBP61065.1"/>
    </source>
</evidence>
<keyword evidence="3" id="KW-1185">Reference proteome</keyword>
<name>A0A366I3E8_9FIRM</name>
<sequence length="157" mass="18700">MRKKIIIFLILLLMFQIPTNHHAYEDIDITKALVVEPYIPPEKSREELYQDIFITLLLPYIQAEVDKYYEEYLFTSPTVAPYDVIILDAERLNEYRGFDFRLKIELHPYIGPHNDVGLDYITIRVSPTVNVKIEKFEHIRSYELPPNYQDLIKKKLP</sequence>
<dbReference type="AlphaFoldDB" id="A0A366I3E8"/>
<keyword evidence="1" id="KW-0732">Signal</keyword>
<dbReference type="Pfam" id="PF13027">
    <property type="entry name" value="DUF3888"/>
    <property type="match status" value="1"/>
</dbReference>
<protein>
    <submittedName>
        <fullName evidence="2">Uncharacterized protein DUF3888</fullName>
    </submittedName>
</protein>
<feature type="signal peptide" evidence="1">
    <location>
        <begin position="1"/>
        <end position="23"/>
    </location>
</feature>
<proteinExistence type="predicted"/>
<dbReference type="InterPro" id="IPR024984">
    <property type="entry name" value="DUF3888"/>
</dbReference>
<evidence type="ECO:0000256" key="1">
    <source>
        <dbReference type="SAM" id="SignalP"/>
    </source>
</evidence>